<organism evidence="2 3">
    <name type="scientific">Metapseudomonas otitidis</name>
    <dbReference type="NCBI Taxonomy" id="319939"/>
    <lineage>
        <taxon>Bacteria</taxon>
        <taxon>Pseudomonadati</taxon>
        <taxon>Pseudomonadota</taxon>
        <taxon>Gammaproteobacteria</taxon>
        <taxon>Pseudomonadales</taxon>
        <taxon>Pseudomonadaceae</taxon>
        <taxon>Metapseudomonas</taxon>
    </lineage>
</organism>
<comment type="caution">
    <text evidence="2">The sequence shown here is derived from an EMBL/GenBank/DDBJ whole genome shotgun (WGS) entry which is preliminary data.</text>
</comment>
<dbReference type="Pfam" id="PF16459">
    <property type="entry name" value="Phage_TAC_13"/>
    <property type="match status" value="1"/>
</dbReference>
<evidence type="ECO:0000313" key="3">
    <source>
        <dbReference type="Proteomes" id="UP000461288"/>
    </source>
</evidence>
<evidence type="ECO:0000256" key="1">
    <source>
        <dbReference type="SAM" id="MobiDB-lite"/>
    </source>
</evidence>
<dbReference type="AlphaFoldDB" id="A0A7X3HCY2"/>
<dbReference type="RefSeq" id="WP_160482051.1">
    <property type="nucleotide sequence ID" value="NZ_WTFN01000068.1"/>
</dbReference>
<sequence>MELNIESLKQLGAFTGRPVRKEITWPKDGETLSGVVFVRPLGYQAAVNDVLAASGRQDGIAGRIASSIVSEAGEPVFTVEDIVGTADPERGPLDGALTMALLQAIHEVNNPGKTSPSPASKKSGTSSSKPASGAERSRKPKSE</sequence>
<accession>A0A7X3HCY2</accession>
<protein>
    <submittedName>
        <fullName evidence="2">Phage tail protein</fullName>
    </submittedName>
</protein>
<feature type="region of interest" description="Disordered" evidence="1">
    <location>
        <begin position="107"/>
        <end position="143"/>
    </location>
</feature>
<name>A0A7X3HCY2_9GAMM</name>
<dbReference type="InterPro" id="IPR024410">
    <property type="entry name" value="Phage_TAC_12"/>
</dbReference>
<gene>
    <name evidence="2" type="ORF">GO594_22230</name>
</gene>
<evidence type="ECO:0000313" key="2">
    <source>
        <dbReference type="EMBL" id="MWK58709.1"/>
    </source>
</evidence>
<reference evidence="2 3" key="1">
    <citation type="submission" date="2019-12" db="EMBL/GenBank/DDBJ databases">
        <title>Draft genome sequence of Pseudomonas otitidis recovered from a chicken carcass.</title>
        <authorList>
            <person name="Vieira T.R."/>
            <person name="Oliviera E.F.C."/>
            <person name="Silva N.M.V."/>
            <person name="Sambrano G.E."/>
            <person name="Cibulski S.P."/>
            <person name="Cardoso M.R.I."/>
        </authorList>
    </citation>
    <scope>NUCLEOTIDE SEQUENCE [LARGE SCALE GENOMIC DNA]</scope>
    <source>
        <strain evidence="2 3">25_K</strain>
    </source>
</reference>
<proteinExistence type="predicted"/>
<dbReference type="Proteomes" id="UP000461288">
    <property type="component" value="Unassembled WGS sequence"/>
</dbReference>
<feature type="compositionally biased region" description="Low complexity" evidence="1">
    <location>
        <begin position="111"/>
        <end position="134"/>
    </location>
</feature>
<dbReference type="EMBL" id="WTFN01000068">
    <property type="protein sequence ID" value="MWK58709.1"/>
    <property type="molecule type" value="Genomic_DNA"/>
</dbReference>